<evidence type="ECO:0000313" key="2">
    <source>
        <dbReference type="EMBL" id="OOG20620.1"/>
    </source>
</evidence>
<evidence type="ECO:0000313" key="3">
    <source>
        <dbReference type="Proteomes" id="UP000189462"/>
    </source>
</evidence>
<evidence type="ECO:0000256" key="1">
    <source>
        <dbReference type="SAM" id="Phobius"/>
    </source>
</evidence>
<comment type="caution">
    <text evidence="2">The sequence shown here is derived from an EMBL/GenBank/DDBJ whole genome shotgun (WGS) entry which is preliminary data.</text>
</comment>
<dbReference type="OrthoDB" id="6157745at2"/>
<reference evidence="2 3" key="1">
    <citation type="submission" date="2017-02" db="EMBL/GenBank/DDBJ databases">
        <title>Genomic diversity within the haloalkaliphilic genus Thioalkalivibrio.</title>
        <authorList>
            <person name="Ahn A.-C."/>
            <person name="Meier-Kolthoff J."/>
            <person name="Overmars L."/>
            <person name="Richter M."/>
            <person name="Woyke T."/>
            <person name="Sorokin D.Y."/>
            <person name="Muyzer G."/>
        </authorList>
    </citation>
    <scope>NUCLEOTIDE SEQUENCE [LARGE SCALE GENOMIC DNA]</scope>
    <source>
        <strain evidence="2 3">ALJD</strain>
    </source>
</reference>
<dbReference type="AlphaFoldDB" id="A0A1V3N6B3"/>
<organism evidence="2 3">
    <name type="scientific">Thioalkalivibrio denitrificans</name>
    <dbReference type="NCBI Taxonomy" id="108003"/>
    <lineage>
        <taxon>Bacteria</taxon>
        <taxon>Pseudomonadati</taxon>
        <taxon>Pseudomonadota</taxon>
        <taxon>Gammaproteobacteria</taxon>
        <taxon>Chromatiales</taxon>
        <taxon>Ectothiorhodospiraceae</taxon>
        <taxon>Thioalkalivibrio</taxon>
    </lineage>
</organism>
<name>A0A1V3N6B3_9GAMM</name>
<keyword evidence="3" id="KW-1185">Reference proteome</keyword>
<proteinExistence type="predicted"/>
<keyword evidence="1" id="KW-1133">Transmembrane helix</keyword>
<sequence length="200" mass="22968">MNEHPSGPQEGENTELLYKEYVRLSECCNAYVKDALSDIKLLGAIGAVLAWDPVARMLELNVRLDEPVTPVGFTTLLLVIMFVLFYNLLKQSIFFFHQARMRRFETRLNALHPGREPVFALASAWPDWQRRVHDRVALPTFGIFYMVLIGFPTTLMVLQGFRAWALFYALLALVLALCHLVSALFLMRCLERDMREAQST</sequence>
<dbReference type="Proteomes" id="UP000189462">
    <property type="component" value="Unassembled WGS sequence"/>
</dbReference>
<dbReference type="RefSeq" id="WP_077280354.1">
    <property type="nucleotide sequence ID" value="NZ_MVBK01000152.1"/>
</dbReference>
<keyword evidence="1" id="KW-0812">Transmembrane</keyword>
<accession>A0A1V3N6B3</accession>
<feature type="transmembrane region" description="Helical" evidence="1">
    <location>
        <begin position="164"/>
        <end position="186"/>
    </location>
</feature>
<gene>
    <name evidence="2" type="ORF">B1C78_17165</name>
</gene>
<keyword evidence="1" id="KW-0472">Membrane</keyword>
<dbReference type="EMBL" id="MVBK01000152">
    <property type="protein sequence ID" value="OOG20620.1"/>
    <property type="molecule type" value="Genomic_DNA"/>
</dbReference>
<protein>
    <submittedName>
        <fullName evidence="2">Uncharacterized protein</fullName>
    </submittedName>
</protein>
<feature type="transmembrane region" description="Helical" evidence="1">
    <location>
        <begin position="136"/>
        <end position="158"/>
    </location>
</feature>
<feature type="transmembrane region" description="Helical" evidence="1">
    <location>
        <begin position="68"/>
        <end position="89"/>
    </location>
</feature>